<feature type="binding site" evidence="4">
    <location>
        <position position="193"/>
    </location>
    <ligand>
        <name>[4Fe-4S] cluster</name>
        <dbReference type="ChEBI" id="CHEBI:49883"/>
    </ligand>
</feature>
<feature type="binding site" evidence="4">
    <location>
        <position position="112"/>
    </location>
    <ligand>
        <name>[4Fe-4S] cluster</name>
        <dbReference type="ChEBI" id="CHEBI:49883"/>
    </ligand>
</feature>
<evidence type="ECO:0000313" key="7">
    <source>
        <dbReference type="Proteomes" id="UP001560267"/>
    </source>
</evidence>
<feature type="active site" description="Nucleophile; cysteine thiosulfonate intermediate" evidence="4">
    <location>
        <position position="219"/>
    </location>
</feature>
<dbReference type="PIRSF" id="PIRSF000857">
    <property type="entry name" value="PAPS_reductase"/>
    <property type="match status" value="1"/>
</dbReference>
<keyword evidence="4" id="KW-0963">Cytoplasm</keyword>
<sequence length="228" mass="25461">MRSPRYARLSLDWGPTLIDASASLAIIQEAISTYPGVVVTTGLNISGSVLLDLASRSDFAGAVVFVDTGYHFPQTLSLWEELRDRYVTMHFITLCADNPPDTLYRSDPELCCSLNKVAPLEDYLAEHRVPAVLNARTRVSSPGRRDLRVVEHGSRVRINPLVEWSYEDLEDYLEDRGIPYHPLYREGYLSMGCWPCTGPVQPGQDPRSGRFKGQGRSECGIWLGADKA</sequence>
<reference evidence="6 7" key="1">
    <citation type="submission" date="2024-07" db="EMBL/GenBank/DDBJ databases">
        <title>Draft Genome Sequence of Ferrimicrobium acidiphilum Strain YE2023, Isolated from a Pulp of Bioleach Reactor.</title>
        <authorList>
            <person name="Elkina Y.A."/>
            <person name="Bulaeva A.G."/>
            <person name="Beletsky A.V."/>
            <person name="Mardanov A.V."/>
        </authorList>
    </citation>
    <scope>NUCLEOTIDE SEQUENCE [LARGE SCALE GENOMIC DNA]</scope>
    <source>
        <strain evidence="6 7">YE2023</strain>
    </source>
</reference>
<keyword evidence="7" id="KW-1185">Reference proteome</keyword>
<name>A0ABV3Y4V5_9ACTN</name>
<dbReference type="InterPro" id="IPR014729">
    <property type="entry name" value="Rossmann-like_a/b/a_fold"/>
</dbReference>
<evidence type="ECO:0000259" key="5">
    <source>
        <dbReference type="Pfam" id="PF01507"/>
    </source>
</evidence>
<comment type="catalytic activity">
    <reaction evidence="4">
        <text>[thioredoxin]-disulfide + sulfite + AMP + 2 H(+) = adenosine 5'-phosphosulfate + [thioredoxin]-dithiol</text>
        <dbReference type="Rhea" id="RHEA:21976"/>
        <dbReference type="Rhea" id="RHEA-COMP:10698"/>
        <dbReference type="Rhea" id="RHEA-COMP:10700"/>
        <dbReference type="ChEBI" id="CHEBI:15378"/>
        <dbReference type="ChEBI" id="CHEBI:17359"/>
        <dbReference type="ChEBI" id="CHEBI:29950"/>
        <dbReference type="ChEBI" id="CHEBI:50058"/>
        <dbReference type="ChEBI" id="CHEBI:58243"/>
        <dbReference type="ChEBI" id="CHEBI:456215"/>
        <dbReference type="EC" id="1.8.4.10"/>
    </reaction>
</comment>
<feature type="binding site" evidence="4">
    <location>
        <position position="111"/>
    </location>
    <ligand>
        <name>[4Fe-4S] cluster</name>
        <dbReference type="ChEBI" id="CHEBI:49883"/>
    </ligand>
</feature>
<organism evidence="6 7">
    <name type="scientific">Ferrimicrobium acidiphilum</name>
    <dbReference type="NCBI Taxonomy" id="121039"/>
    <lineage>
        <taxon>Bacteria</taxon>
        <taxon>Bacillati</taxon>
        <taxon>Actinomycetota</taxon>
        <taxon>Acidimicrobiia</taxon>
        <taxon>Acidimicrobiales</taxon>
        <taxon>Acidimicrobiaceae</taxon>
        <taxon>Ferrimicrobium</taxon>
    </lineage>
</organism>
<evidence type="ECO:0000256" key="4">
    <source>
        <dbReference type="HAMAP-Rule" id="MF_00063"/>
    </source>
</evidence>
<dbReference type="EC" id="1.8.4.10" evidence="4"/>
<evidence type="ECO:0000256" key="3">
    <source>
        <dbReference type="ARBA" id="ARBA00024327"/>
    </source>
</evidence>
<dbReference type="Gene3D" id="3.40.50.620">
    <property type="entry name" value="HUPs"/>
    <property type="match status" value="1"/>
</dbReference>
<dbReference type="EMBL" id="JBFSHR010000064">
    <property type="protein sequence ID" value="MEX6430598.1"/>
    <property type="molecule type" value="Genomic_DNA"/>
</dbReference>
<keyword evidence="4" id="KW-0479">Metal-binding</keyword>
<dbReference type="InterPro" id="IPR004511">
    <property type="entry name" value="PAPS/APS_Rdtase"/>
</dbReference>
<keyword evidence="2 4" id="KW-0560">Oxidoreductase</keyword>
<evidence type="ECO:0000256" key="1">
    <source>
        <dbReference type="ARBA" id="ARBA00009732"/>
    </source>
</evidence>
<comment type="caution">
    <text evidence="6">The sequence shown here is derived from an EMBL/GenBank/DDBJ whole genome shotgun (WGS) entry which is preliminary data.</text>
</comment>
<evidence type="ECO:0000313" key="6">
    <source>
        <dbReference type="EMBL" id="MEX6430598.1"/>
    </source>
</evidence>
<comment type="subcellular location">
    <subcellularLocation>
        <location evidence="4">Cytoplasm</location>
    </subcellularLocation>
</comment>
<keyword evidence="4" id="KW-0408">Iron</keyword>
<comment type="similarity">
    <text evidence="1 4">Belongs to the PAPS reductase family. CysH subfamily.</text>
</comment>
<accession>A0ABV3Y4V5</accession>
<dbReference type="PANTHER" id="PTHR46509">
    <property type="entry name" value="PHOSPHOADENOSINE PHOSPHOSULFATE REDUCTASE"/>
    <property type="match status" value="1"/>
</dbReference>
<keyword evidence="4" id="KW-0411">Iron-sulfur</keyword>
<dbReference type="NCBIfam" id="NF002537">
    <property type="entry name" value="PRK02090.1"/>
    <property type="match status" value="1"/>
</dbReference>
<comment type="cofactor">
    <cofactor evidence="4">
        <name>[4Fe-4S] cluster</name>
        <dbReference type="ChEBI" id="CHEBI:49883"/>
    </cofactor>
    <text evidence="4">Binds 1 [4Fe-4S] cluster per subunit.</text>
</comment>
<evidence type="ECO:0000256" key="2">
    <source>
        <dbReference type="ARBA" id="ARBA00023002"/>
    </source>
</evidence>
<dbReference type="GO" id="GO:0004604">
    <property type="term" value="F:phosphoadenylyl-sulfate reductase (thioredoxin) activity"/>
    <property type="evidence" value="ECO:0007669"/>
    <property type="project" value="UniProtKB-EC"/>
</dbReference>
<feature type="domain" description="Phosphoadenosine phosphosulphate reductase" evidence="5">
    <location>
        <begin position="37"/>
        <end position="199"/>
    </location>
</feature>
<gene>
    <name evidence="4" type="primary">cysH</name>
    <name evidence="6" type="ORF">AB6A68_12250</name>
</gene>
<dbReference type="PANTHER" id="PTHR46509:SF1">
    <property type="entry name" value="PHOSPHOADENOSINE PHOSPHOSULFATE REDUCTASE"/>
    <property type="match status" value="1"/>
</dbReference>
<dbReference type="InterPro" id="IPR002500">
    <property type="entry name" value="PAPS_reduct_dom"/>
</dbReference>
<proteinExistence type="inferred from homology"/>
<protein>
    <recommendedName>
        <fullName evidence="4">Adenosine 5'-phosphosulfate reductase</fullName>
        <shortName evidence="4">APS reductase</shortName>
        <ecNumber evidence="4">1.8.4.10</ecNumber>
    </recommendedName>
    <alternativeName>
        <fullName evidence="4">5'-adenylylsulfate reductase</fullName>
    </alternativeName>
    <alternativeName>
        <fullName evidence="4">Thioredoxin-dependent 5'-adenylylsulfate reductase</fullName>
    </alternativeName>
</protein>
<dbReference type="Pfam" id="PF01507">
    <property type="entry name" value="PAPS_reduct"/>
    <property type="match status" value="1"/>
</dbReference>
<comment type="function">
    <text evidence="4">Catalyzes the formation of sulfite from adenosine 5'-phosphosulfate (APS) using thioredoxin as an electron donor.</text>
</comment>
<comment type="pathway">
    <text evidence="3 4">Sulfur metabolism; hydrogen sulfide biosynthesis; sulfite from sulfate.</text>
</comment>
<dbReference type="RefSeq" id="WP_298388084.1">
    <property type="nucleotide sequence ID" value="NZ_JBFSHR010000064.1"/>
</dbReference>
<dbReference type="HAMAP" id="MF_00063">
    <property type="entry name" value="CysH"/>
    <property type="match status" value="1"/>
</dbReference>
<dbReference type="SUPFAM" id="SSF52402">
    <property type="entry name" value="Adenine nucleotide alpha hydrolases-like"/>
    <property type="match status" value="1"/>
</dbReference>
<dbReference type="Proteomes" id="UP001560267">
    <property type="component" value="Unassembled WGS sequence"/>
</dbReference>
<feature type="binding site" evidence="4">
    <location>
        <position position="196"/>
    </location>
    <ligand>
        <name>[4Fe-4S] cluster</name>
        <dbReference type="ChEBI" id="CHEBI:49883"/>
    </ligand>
</feature>